<dbReference type="EMBL" id="JAZHXI010000005">
    <property type="protein sequence ID" value="KAL2071166.1"/>
    <property type="molecule type" value="Genomic_DNA"/>
</dbReference>
<feature type="region of interest" description="Disordered" evidence="7">
    <location>
        <begin position="56"/>
        <end position="86"/>
    </location>
</feature>
<evidence type="ECO:0000313" key="10">
    <source>
        <dbReference type="Proteomes" id="UP001595075"/>
    </source>
</evidence>
<name>A0ABR4CP38_9HELO</name>
<feature type="domain" description="Zn(2)-C6 fungal-type" evidence="8">
    <location>
        <begin position="17"/>
        <end position="47"/>
    </location>
</feature>
<evidence type="ECO:0000256" key="1">
    <source>
        <dbReference type="ARBA" id="ARBA00022723"/>
    </source>
</evidence>
<keyword evidence="3" id="KW-0805">Transcription regulation</keyword>
<proteinExistence type="predicted"/>
<dbReference type="Proteomes" id="UP001595075">
    <property type="component" value="Unassembled WGS sequence"/>
</dbReference>
<dbReference type="Pfam" id="PF00172">
    <property type="entry name" value="Zn_clus"/>
    <property type="match status" value="1"/>
</dbReference>
<keyword evidence="5" id="KW-0804">Transcription</keyword>
<dbReference type="InterPro" id="IPR051430">
    <property type="entry name" value="Fungal_TF_Env_Response"/>
</dbReference>
<evidence type="ECO:0000313" key="9">
    <source>
        <dbReference type="EMBL" id="KAL2071166.1"/>
    </source>
</evidence>
<dbReference type="InterPro" id="IPR036864">
    <property type="entry name" value="Zn2-C6_fun-type_DNA-bd_sf"/>
</dbReference>
<accession>A0ABR4CP38</accession>
<dbReference type="SMART" id="SM00906">
    <property type="entry name" value="Fungal_trans"/>
    <property type="match status" value="1"/>
</dbReference>
<keyword evidence="1" id="KW-0479">Metal-binding</keyword>
<keyword evidence="2" id="KW-0862">Zinc</keyword>
<feature type="compositionally biased region" description="Polar residues" evidence="7">
    <location>
        <begin position="56"/>
        <end position="70"/>
    </location>
</feature>
<gene>
    <name evidence="9" type="ORF">VTL71DRAFT_12401</name>
</gene>
<comment type="caution">
    <text evidence="9">The sequence shown here is derived from an EMBL/GenBank/DDBJ whole genome shotgun (WGS) entry which is preliminary data.</text>
</comment>
<evidence type="ECO:0000256" key="3">
    <source>
        <dbReference type="ARBA" id="ARBA00023015"/>
    </source>
</evidence>
<reference evidence="9 10" key="1">
    <citation type="journal article" date="2024" name="Commun. Biol.">
        <title>Comparative genomic analysis of thermophilic fungi reveals convergent evolutionary adaptations and gene losses.</title>
        <authorList>
            <person name="Steindorff A.S."/>
            <person name="Aguilar-Pontes M.V."/>
            <person name="Robinson A.J."/>
            <person name="Andreopoulos B."/>
            <person name="LaButti K."/>
            <person name="Kuo A."/>
            <person name="Mondo S."/>
            <person name="Riley R."/>
            <person name="Otillar R."/>
            <person name="Haridas S."/>
            <person name="Lipzen A."/>
            <person name="Grimwood J."/>
            <person name="Schmutz J."/>
            <person name="Clum A."/>
            <person name="Reid I.D."/>
            <person name="Moisan M.C."/>
            <person name="Butler G."/>
            <person name="Nguyen T.T.M."/>
            <person name="Dewar K."/>
            <person name="Conant G."/>
            <person name="Drula E."/>
            <person name="Henrissat B."/>
            <person name="Hansel C."/>
            <person name="Singer S."/>
            <person name="Hutchinson M.I."/>
            <person name="de Vries R.P."/>
            <person name="Natvig D.O."/>
            <person name="Powell A.J."/>
            <person name="Tsang A."/>
            <person name="Grigoriev I.V."/>
        </authorList>
    </citation>
    <scope>NUCLEOTIDE SEQUENCE [LARGE SCALE GENOMIC DNA]</scope>
    <source>
        <strain evidence="9 10">CBS 494.80</strain>
    </source>
</reference>
<keyword evidence="4" id="KW-0238">DNA-binding</keyword>
<dbReference type="Gene3D" id="4.10.240.10">
    <property type="entry name" value="Zn(2)-C6 fungal-type DNA-binding domain"/>
    <property type="match status" value="1"/>
</dbReference>
<dbReference type="InterPro" id="IPR001138">
    <property type="entry name" value="Zn2Cys6_DnaBD"/>
</dbReference>
<feature type="compositionally biased region" description="Polar residues" evidence="7">
    <location>
        <begin position="77"/>
        <end position="86"/>
    </location>
</feature>
<dbReference type="PROSITE" id="PS50048">
    <property type="entry name" value="ZN2_CY6_FUNGAL_2"/>
    <property type="match status" value="1"/>
</dbReference>
<evidence type="ECO:0000256" key="2">
    <source>
        <dbReference type="ARBA" id="ARBA00022833"/>
    </source>
</evidence>
<evidence type="ECO:0000256" key="7">
    <source>
        <dbReference type="SAM" id="MobiDB-lite"/>
    </source>
</evidence>
<dbReference type="CDD" id="cd00067">
    <property type="entry name" value="GAL4"/>
    <property type="match status" value="1"/>
</dbReference>
<dbReference type="Pfam" id="PF04082">
    <property type="entry name" value="Fungal_trans"/>
    <property type="match status" value="1"/>
</dbReference>
<keyword evidence="10" id="KW-1185">Reference proteome</keyword>
<dbReference type="PROSITE" id="PS00463">
    <property type="entry name" value="ZN2_CY6_FUNGAL_1"/>
    <property type="match status" value="1"/>
</dbReference>
<dbReference type="InterPro" id="IPR007219">
    <property type="entry name" value="XnlR_reg_dom"/>
</dbReference>
<evidence type="ECO:0000256" key="6">
    <source>
        <dbReference type="ARBA" id="ARBA00023242"/>
    </source>
</evidence>
<dbReference type="CDD" id="cd12148">
    <property type="entry name" value="fungal_TF_MHR"/>
    <property type="match status" value="1"/>
</dbReference>
<protein>
    <recommendedName>
        <fullName evidence="8">Zn(2)-C6 fungal-type domain-containing protein</fullName>
    </recommendedName>
</protein>
<dbReference type="SUPFAM" id="SSF57701">
    <property type="entry name" value="Zn2/Cys6 DNA-binding domain"/>
    <property type="match status" value="1"/>
</dbReference>
<sequence>MEETGAQSRKRRRPALACEQCRRRKIRCDRNVPCENCARSASEACTYVLDDTETVQMKPNRPRTSTNDNVTPRPKNPSINLDSSRAISSLNPSPSKFYGVQDATSSSFNRSSAWTKSDLESSSDLELTHPISNSQVLVDRVRFLEQKLADVVSFQYAGSFMSYSSEGPDPEISASVRGTFSKTRYFGQSHWMNSAEQFRKILGLLSSFENDEDSEIKALLEKCKSIARSAKTREVVNLPVKADFRDYIPDRRIADQLVQAYLRTFESVYRILHVPSFLTEYYKYWTEPESASDAFVIQLLLLMAIGTCFYQDHKESNSTLKISSSQWIYTAQAWLDSPFQKSRITLQGLQVHCLLLLARQTNAVGSDLIWISAGALLTTAMHMGLHIDPHHSPQMLLREAECRRRLWATVLEIVLQSSMDSGGLPLIAFPDYDCEPPSNFNDIQLDELTTASTEPKPDEQFTQTSVQIALARSMQIRLEIGRFINDFRIDLSYQEVLRLGAELSSICRTNSVLFQSFASDPAPPSTFQSKLLVLLTHRSLLALHHPFAVKAKSDATFYYSRKVCLETSLYILSPAITTNPSSEDYNQLRLRGTALFRDVPLKATSVVCEELIIQLEEEKRSFTSPPSSTSRKELRKVVEDYVVLTRLRIEAGEMNIRGHVFFSCLLAQVDAMQADESVEQAVVIALKASLEVAYRLLKTMTEGNCPAPIETRHGFEKQLDNMLVGDQSEWFRIEDLIPQSALSDMDSWLLTNPTSTDNDR</sequence>
<organism evidence="9 10">
    <name type="scientific">Oculimacula yallundae</name>
    <dbReference type="NCBI Taxonomy" id="86028"/>
    <lineage>
        <taxon>Eukaryota</taxon>
        <taxon>Fungi</taxon>
        <taxon>Dikarya</taxon>
        <taxon>Ascomycota</taxon>
        <taxon>Pezizomycotina</taxon>
        <taxon>Leotiomycetes</taxon>
        <taxon>Helotiales</taxon>
        <taxon>Ploettnerulaceae</taxon>
        <taxon>Oculimacula</taxon>
    </lineage>
</organism>
<keyword evidence="6" id="KW-0539">Nucleus</keyword>
<dbReference type="PANTHER" id="PTHR31944">
    <property type="entry name" value="HEME-RESPONSIVE ZINC FINGER TRANSCRIPTION FACTOR HAP1"/>
    <property type="match status" value="1"/>
</dbReference>
<dbReference type="SMART" id="SM00066">
    <property type="entry name" value="GAL4"/>
    <property type="match status" value="1"/>
</dbReference>
<evidence type="ECO:0000256" key="5">
    <source>
        <dbReference type="ARBA" id="ARBA00023163"/>
    </source>
</evidence>
<dbReference type="PANTHER" id="PTHR31944:SF131">
    <property type="entry name" value="HEME-RESPONSIVE ZINC FINGER TRANSCRIPTION FACTOR HAP1"/>
    <property type="match status" value="1"/>
</dbReference>
<evidence type="ECO:0000259" key="8">
    <source>
        <dbReference type="PROSITE" id="PS50048"/>
    </source>
</evidence>
<evidence type="ECO:0000256" key="4">
    <source>
        <dbReference type="ARBA" id="ARBA00023125"/>
    </source>
</evidence>